<keyword evidence="1" id="KW-0472">Membrane</keyword>
<protein>
    <submittedName>
        <fullName evidence="2">Uncharacterized protein</fullName>
    </submittedName>
</protein>
<dbReference type="HOGENOM" id="CLU_206021_0_0_11"/>
<dbReference type="RefSeq" id="WP_003965561.1">
    <property type="nucleotide sequence ID" value="NC_010572.1"/>
</dbReference>
<evidence type="ECO:0000313" key="3">
    <source>
        <dbReference type="Proteomes" id="UP000001685"/>
    </source>
</evidence>
<dbReference type="Proteomes" id="UP000001685">
    <property type="component" value="Chromosome"/>
</dbReference>
<evidence type="ECO:0000313" key="2">
    <source>
        <dbReference type="EMBL" id="BAG18342.1"/>
    </source>
</evidence>
<feature type="transmembrane region" description="Helical" evidence="1">
    <location>
        <begin position="31"/>
        <end position="52"/>
    </location>
</feature>
<gene>
    <name evidence="2" type="ordered locus">SGR_1513</name>
</gene>
<proteinExistence type="predicted"/>
<accession>B1VWL6</accession>
<dbReference type="PATRIC" id="fig|455632.4.peg.1528"/>
<organism evidence="2 3">
    <name type="scientific">Streptomyces griseus subsp. griseus (strain JCM 4626 / CBS 651.72 / NBRC 13350 / KCC S-0626 / ISP 5235)</name>
    <dbReference type="NCBI Taxonomy" id="455632"/>
    <lineage>
        <taxon>Bacteria</taxon>
        <taxon>Bacillati</taxon>
        <taxon>Actinomycetota</taxon>
        <taxon>Actinomycetes</taxon>
        <taxon>Kitasatosporales</taxon>
        <taxon>Streptomycetaceae</taxon>
        <taxon>Streptomyces</taxon>
    </lineage>
</organism>
<dbReference type="AlphaFoldDB" id="B1VWL6"/>
<name>B1VWL6_STRGG</name>
<keyword evidence="1" id="KW-1133">Transmembrane helix</keyword>
<sequence length="64" mass="6087">MNKSSAPAVLTATGALTESDAGVTLPTLAPVAATPVAIAATMGVAFVAGYAAGRAATGNVELPM</sequence>
<keyword evidence="1" id="KW-0812">Transmembrane</keyword>
<dbReference type="EMBL" id="AP009493">
    <property type="protein sequence ID" value="BAG18342.1"/>
    <property type="molecule type" value="Genomic_DNA"/>
</dbReference>
<evidence type="ECO:0000256" key="1">
    <source>
        <dbReference type="SAM" id="Phobius"/>
    </source>
</evidence>
<reference evidence="3" key="1">
    <citation type="journal article" date="2008" name="J. Bacteriol.">
        <title>Genome sequence of the streptomycin-producing microorganism Streptomyces griseus IFO 13350.</title>
        <authorList>
            <person name="Ohnishi Y."/>
            <person name="Ishikawa J."/>
            <person name="Hara H."/>
            <person name="Suzuki H."/>
            <person name="Ikenoya M."/>
            <person name="Ikeda H."/>
            <person name="Yamashita A."/>
            <person name="Hattori M."/>
            <person name="Horinouchi S."/>
        </authorList>
    </citation>
    <scope>NUCLEOTIDE SEQUENCE [LARGE SCALE GENOMIC DNA]</scope>
    <source>
        <strain evidence="3">JCM 4626 / NBRC 13350</strain>
    </source>
</reference>
<dbReference type="KEGG" id="sgr:SGR_1513"/>